<dbReference type="InterPro" id="IPR029063">
    <property type="entry name" value="SAM-dependent_MTases_sf"/>
</dbReference>
<dbReference type="AlphaFoldDB" id="A0A139AT77"/>
<feature type="domain" description="Methyltransferase" evidence="4">
    <location>
        <begin position="69"/>
        <end position="196"/>
    </location>
</feature>
<dbReference type="InterPro" id="IPR025714">
    <property type="entry name" value="Methyltranfer_dom"/>
</dbReference>
<gene>
    <name evidence="5" type="ORF">M427DRAFT_52758</name>
</gene>
<evidence type="ECO:0000256" key="1">
    <source>
        <dbReference type="ARBA" id="ARBA00008361"/>
    </source>
</evidence>
<keyword evidence="6" id="KW-1185">Reference proteome</keyword>
<evidence type="ECO:0000256" key="2">
    <source>
        <dbReference type="ARBA" id="ARBA00022603"/>
    </source>
</evidence>
<evidence type="ECO:0000259" key="4">
    <source>
        <dbReference type="Pfam" id="PF13847"/>
    </source>
</evidence>
<evidence type="ECO:0000313" key="6">
    <source>
        <dbReference type="Proteomes" id="UP000070544"/>
    </source>
</evidence>
<dbReference type="Pfam" id="PF13847">
    <property type="entry name" value="Methyltransf_31"/>
    <property type="match status" value="1"/>
</dbReference>
<dbReference type="GO" id="GO:0032259">
    <property type="term" value="P:methylation"/>
    <property type="evidence" value="ECO:0007669"/>
    <property type="project" value="UniProtKB-KW"/>
</dbReference>
<evidence type="ECO:0000256" key="3">
    <source>
        <dbReference type="ARBA" id="ARBA00022679"/>
    </source>
</evidence>
<name>A0A139AT77_GONPJ</name>
<dbReference type="InterPro" id="IPR051419">
    <property type="entry name" value="Lys/N-term_MeTrsfase_sf"/>
</dbReference>
<reference evidence="5 6" key="1">
    <citation type="journal article" date="2015" name="Genome Biol. Evol.">
        <title>Phylogenomic analyses indicate that early fungi evolved digesting cell walls of algal ancestors of land plants.</title>
        <authorList>
            <person name="Chang Y."/>
            <person name="Wang S."/>
            <person name="Sekimoto S."/>
            <person name="Aerts A.L."/>
            <person name="Choi C."/>
            <person name="Clum A."/>
            <person name="LaButti K.M."/>
            <person name="Lindquist E.A."/>
            <person name="Yee Ngan C."/>
            <person name="Ohm R.A."/>
            <person name="Salamov A.A."/>
            <person name="Grigoriev I.V."/>
            <person name="Spatafora J.W."/>
            <person name="Berbee M.L."/>
        </authorList>
    </citation>
    <scope>NUCLEOTIDE SEQUENCE [LARGE SCALE GENOMIC DNA]</scope>
    <source>
        <strain evidence="5 6">JEL478</strain>
    </source>
</reference>
<dbReference type="PANTHER" id="PTHR12176">
    <property type="entry name" value="SAM-DEPENDENT METHYLTRANSFERASE SUPERFAMILY PROTEIN"/>
    <property type="match status" value="1"/>
</dbReference>
<sequence length="238" mass="26417">MPDVLPSDNAHYKTQQYWDSRYQTEGPDATFDWFKSYDDIRPVLEANLPPPAPSSPPPHPGALPHLLVLGCGNSTLSESLALVSGYTHVTSVDYSAVVVEAMRARTAKLGLDADRFTFQVADIRDMALFAAESFAGAIDKGTMDALLTGDGEDGAGGKAYDPWNPPRELCAEVERYVREVHRVLCSRGVFIYITFGQPHFRRRHLELTTTDGVPLWESIKVQTVGDAFHYYVYVCTKT</sequence>
<dbReference type="PANTHER" id="PTHR12176:SF80">
    <property type="entry name" value="EEF1A LYSINE METHYLTRANSFERASE 4"/>
    <property type="match status" value="1"/>
</dbReference>
<keyword evidence="3 5" id="KW-0808">Transferase</keyword>
<dbReference type="Gene3D" id="3.40.50.150">
    <property type="entry name" value="Vaccinia Virus protein VP39"/>
    <property type="match status" value="1"/>
</dbReference>
<dbReference type="STRING" id="1344416.A0A139AT77"/>
<keyword evidence="2 5" id="KW-0489">Methyltransferase</keyword>
<proteinExistence type="inferred from homology"/>
<dbReference type="Proteomes" id="UP000070544">
    <property type="component" value="Unassembled WGS sequence"/>
</dbReference>
<dbReference type="SUPFAM" id="SSF53335">
    <property type="entry name" value="S-adenosyl-L-methionine-dependent methyltransferases"/>
    <property type="match status" value="1"/>
</dbReference>
<organism evidence="5 6">
    <name type="scientific">Gonapodya prolifera (strain JEL478)</name>
    <name type="common">Monoblepharis prolifera</name>
    <dbReference type="NCBI Taxonomy" id="1344416"/>
    <lineage>
        <taxon>Eukaryota</taxon>
        <taxon>Fungi</taxon>
        <taxon>Fungi incertae sedis</taxon>
        <taxon>Chytridiomycota</taxon>
        <taxon>Chytridiomycota incertae sedis</taxon>
        <taxon>Monoblepharidomycetes</taxon>
        <taxon>Monoblepharidales</taxon>
        <taxon>Gonapodyaceae</taxon>
        <taxon>Gonapodya</taxon>
    </lineage>
</organism>
<evidence type="ECO:0000313" key="5">
    <source>
        <dbReference type="EMBL" id="KXS19940.1"/>
    </source>
</evidence>
<dbReference type="CDD" id="cd02440">
    <property type="entry name" value="AdoMet_MTases"/>
    <property type="match status" value="1"/>
</dbReference>
<dbReference type="GO" id="GO:0008168">
    <property type="term" value="F:methyltransferase activity"/>
    <property type="evidence" value="ECO:0007669"/>
    <property type="project" value="UniProtKB-KW"/>
</dbReference>
<protein>
    <submittedName>
        <fullName evidence="5">S-adenosyl-L-methionine-dependent methyltransferase</fullName>
    </submittedName>
</protein>
<comment type="similarity">
    <text evidence="1">Belongs to the methyltransferase superfamily.</text>
</comment>
<dbReference type="OMA" id="HWAVMDA"/>
<dbReference type="EMBL" id="KQ965737">
    <property type="protein sequence ID" value="KXS19940.1"/>
    <property type="molecule type" value="Genomic_DNA"/>
</dbReference>
<accession>A0A139AT77</accession>
<dbReference type="OrthoDB" id="411785at2759"/>